<name>A0A078L0H5_9GAMM</name>
<dbReference type="OrthoDB" id="68195at2"/>
<dbReference type="InterPro" id="IPR035940">
    <property type="entry name" value="CAP_sf"/>
</dbReference>
<dbReference type="SUPFAM" id="SSF55797">
    <property type="entry name" value="PR-1-like"/>
    <property type="match status" value="1"/>
</dbReference>
<feature type="domain" description="SCP" evidence="2">
    <location>
        <begin position="43"/>
        <end position="157"/>
    </location>
</feature>
<sequence>MRKKTMVFYCLTTLFLTVFLTQKIAASAADFSSIDSSNQKAILYYVNEYRAKHHLKPLKMNNLMSEEAAKHSREMARHAIPFGHKYFDKRIHRLFAEIGDCKGGSENVAYNYKDAKDVVKNWLTSSGHRRNIEGNFNLTGIGLARDSRGKLYFTQIFIRTTNPVYTQKA</sequence>
<feature type="chain" id="PRO_5009744146" evidence="1">
    <location>
        <begin position="29"/>
        <end position="169"/>
    </location>
</feature>
<reference evidence="3 4" key="1">
    <citation type="submission" date="2014-06" db="EMBL/GenBank/DDBJ databases">
        <authorList>
            <person name="Urmite Genomes Urmite Genomes"/>
        </authorList>
    </citation>
    <scope>NUCLEOTIDE SEQUENCE [LARGE SCALE GENOMIC DNA]</scope>
</reference>
<dbReference type="Proteomes" id="UP000044071">
    <property type="component" value="Unassembled WGS sequence"/>
</dbReference>
<dbReference type="STRING" id="1034943.BN59_02973"/>
<dbReference type="PANTHER" id="PTHR31157">
    <property type="entry name" value="SCP DOMAIN-CONTAINING PROTEIN"/>
    <property type="match status" value="1"/>
</dbReference>
<dbReference type="Pfam" id="PF00188">
    <property type="entry name" value="CAP"/>
    <property type="match status" value="1"/>
</dbReference>
<protein>
    <submittedName>
        <fullName evidence="3">Cysteine-rich secretory protein family protein</fullName>
    </submittedName>
</protein>
<dbReference type="Gene3D" id="3.40.33.10">
    <property type="entry name" value="CAP"/>
    <property type="match status" value="1"/>
</dbReference>
<dbReference type="CDD" id="cd05379">
    <property type="entry name" value="CAP_bacterial"/>
    <property type="match status" value="1"/>
</dbReference>
<evidence type="ECO:0000259" key="2">
    <source>
        <dbReference type="Pfam" id="PF00188"/>
    </source>
</evidence>
<dbReference type="RefSeq" id="WP_052403314.1">
    <property type="nucleotide sequence ID" value="NZ_CCVW01000003.1"/>
</dbReference>
<feature type="signal peptide" evidence="1">
    <location>
        <begin position="1"/>
        <end position="28"/>
    </location>
</feature>
<dbReference type="eggNOG" id="COG2340">
    <property type="taxonomic scope" value="Bacteria"/>
</dbReference>
<keyword evidence="4" id="KW-1185">Reference proteome</keyword>
<dbReference type="InterPro" id="IPR014044">
    <property type="entry name" value="CAP_dom"/>
</dbReference>
<dbReference type="AlphaFoldDB" id="A0A078L0H5"/>
<accession>A0A078L0H5</accession>
<organism evidence="3 4">
    <name type="scientific">Legionella massiliensis</name>
    <dbReference type="NCBI Taxonomy" id="1034943"/>
    <lineage>
        <taxon>Bacteria</taxon>
        <taxon>Pseudomonadati</taxon>
        <taxon>Pseudomonadota</taxon>
        <taxon>Gammaproteobacteria</taxon>
        <taxon>Legionellales</taxon>
        <taxon>Legionellaceae</taxon>
        <taxon>Legionella</taxon>
    </lineage>
</organism>
<gene>
    <name evidence="3" type="ORF">BN59_02973</name>
</gene>
<evidence type="ECO:0000256" key="1">
    <source>
        <dbReference type="SAM" id="SignalP"/>
    </source>
</evidence>
<keyword evidence="1" id="KW-0732">Signal</keyword>
<proteinExistence type="predicted"/>
<dbReference type="PANTHER" id="PTHR31157:SF1">
    <property type="entry name" value="SCP DOMAIN-CONTAINING PROTEIN"/>
    <property type="match status" value="1"/>
</dbReference>
<evidence type="ECO:0000313" key="3">
    <source>
        <dbReference type="EMBL" id="CDZ78661.1"/>
    </source>
</evidence>
<dbReference type="EMBL" id="CCSB01000003">
    <property type="protein sequence ID" value="CDZ78661.1"/>
    <property type="molecule type" value="Genomic_DNA"/>
</dbReference>
<evidence type="ECO:0000313" key="4">
    <source>
        <dbReference type="Proteomes" id="UP000044071"/>
    </source>
</evidence>